<dbReference type="Proteomes" id="UP001189429">
    <property type="component" value="Unassembled WGS sequence"/>
</dbReference>
<gene>
    <name evidence="3" type="ORF">PCOR1329_LOCUS66595</name>
</gene>
<dbReference type="Pfam" id="PF14216">
    <property type="entry name" value="DUF4326"/>
    <property type="match status" value="1"/>
</dbReference>
<feature type="region of interest" description="Disordered" evidence="1">
    <location>
        <begin position="413"/>
        <end position="483"/>
    </location>
</feature>
<evidence type="ECO:0000259" key="2">
    <source>
        <dbReference type="Pfam" id="PF14216"/>
    </source>
</evidence>
<organism evidence="3 4">
    <name type="scientific">Prorocentrum cordatum</name>
    <dbReference type="NCBI Taxonomy" id="2364126"/>
    <lineage>
        <taxon>Eukaryota</taxon>
        <taxon>Sar</taxon>
        <taxon>Alveolata</taxon>
        <taxon>Dinophyceae</taxon>
        <taxon>Prorocentrales</taxon>
        <taxon>Prorocentraceae</taxon>
        <taxon>Prorocentrum</taxon>
    </lineage>
</organism>
<protein>
    <recommendedName>
        <fullName evidence="2">DUF4326 domain-containing protein</fullName>
    </recommendedName>
</protein>
<dbReference type="InterPro" id="IPR025475">
    <property type="entry name" value="DUF4326"/>
</dbReference>
<sequence length="1128" mass="123555">MQDEVQFDIPGDREVTASSLHAQGGQLRDILCPLQPALRRDEHACVDQVELESVADELEAVDVPAPPSMRGRRNLLPLPSGEVREVPVARRGGAGERELVQAMPESNDWLSLVIVGLNFHCALRGRSPRLAPSLGGPAAVQTSAARFLTEEARVFLDQCGGELPEIDWGAEVKASAVSYTGEEVYSSEPLNLERLVEALPPASAASSVDVLSVCEGWVHQALLGPSRVLQAEDDVEVMPRAPRVWASASEWGRIAAVPVERKVLGGMFGVHKGGYKRGEGPQRLVMNMTPSRAIQKVIQCGVPLLPSSEKWRSVALRPYFALWLPARRQALGLLSCEGSVYLTSTVVPTGWVSATGVTQHVRRCRLRRWRADVPALPADREFRRDVPVPGRGGVLVPGGPAAVSAALASDVQLPPRSCARPDGPADSVADRDDVRGDVSVPGGPAVASSVGAFGSRQPPQTLERPGGPAGSAGRPRRGQVGSPPLAGWRDIYIGCGSQHLELEASVWGNPFRLEVDGGRWEVIAKFGMWLRSQPRLVARMPELSGCRLLCHCRESQGCHGGEIIELWDEMCTPGPGGEAQPARTENQCWLAWQVYLDSLDMLEVGPAVEMELLKLAGRPEAMWAALERCEALGVPVSEAKAVVRDSEATALGDFVNGEQGAIWPPGEFCHRVAALTLYTLRRQRVAQKWMQVLAGRWVRMMLYRRETMTCCGEFWKFLVRMRGERALPDAVRRELVSALCLMPLMRCDLRVDEEAARVARHSWPDVMELGDVASIARTCLERVRERAPMIQRIVRLASEVVGEGCRVFRIIENVASMDQEPLDTMSSELDLGPVFVDGAVFPHCHRDRVYWVDQHVMVPLQLAEVRPERGGVRVVPRETPGSQEANCLAEPNGELRKPDALERELLLDFPPRHTVTARPTMARKEVPTLGAMRFTGGACAIAEGDVVMEGDFRVHDDGEQEARTGERDLVSREAALGPSVALIEGLSRRAEARGSDVRLDALESMSPLAWCGAAREHCIGDYGRYWCRDDIALLLIVGFSGFLRTTVMVSLRRWHIQIALDRSSVVIPLPITKSGPRWHVEDSVVISDRGFAHFCEHVLGHLQPGDQVLQGSVANSRLVFDSLLDGLG</sequence>
<keyword evidence="4" id="KW-1185">Reference proteome</keyword>
<feature type="non-terminal residue" evidence="3">
    <location>
        <position position="1128"/>
    </location>
</feature>
<dbReference type="InterPro" id="IPR029063">
    <property type="entry name" value="SAM-dependent_MTases_sf"/>
</dbReference>
<reference evidence="3" key="1">
    <citation type="submission" date="2023-10" db="EMBL/GenBank/DDBJ databases">
        <authorList>
            <person name="Chen Y."/>
            <person name="Shah S."/>
            <person name="Dougan E. K."/>
            <person name="Thang M."/>
            <person name="Chan C."/>
        </authorList>
    </citation>
    <scope>NUCLEOTIDE SEQUENCE [LARGE SCALE GENOMIC DNA]</scope>
</reference>
<feature type="domain" description="DUF4326" evidence="2">
    <location>
        <begin position="489"/>
        <end position="564"/>
    </location>
</feature>
<name>A0ABN9WIQ2_9DINO</name>
<evidence type="ECO:0000256" key="1">
    <source>
        <dbReference type="SAM" id="MobiDB-lite"/>
    </source>
</evidence>
<dbReference type="EMBL" id="CAUYUJ010018589">
    <property type="protein sequence ID" value="CAK0884801.1"/>
    <property type="molecule type" value="Genomic_DNA"/>
</dbReference>
<accession>A0ABN9WIQ2</accession>
<evidence type="ECO:0000313" key="3">
    <source>
        <dbReference type="EMBL" id="CAK0884801.1"/>
    </source>
</evidence>
<proteinExistence type="predicted"/>
<dbReference type="Gene3D" id="3.40.50.150">
    <property type="entry name" value="Vaccinia Virus protein VP39"/>
    <property type="match status" value="1"/>
</dbReference>
<comment type="caution">
    <text evidence="3">The sequence shown here is derived from an EMBL/GenBank/DDBJ whole genome shotgun (WGS) entry which is preliminary data.</text>
</comment>
<evidence type="ECO:0000313" key="4">
    <source>
        <dbReference type="Proteomes" id="UP001189429"/>
    </source>
</evidence>